<accession>X0V166</accession>
<dbReference type="NCBIfam" id="TIGR01509">
    <property type="entry name" value="HAD-SF-IA-v3"/>
    <property type="match status" value="1"/>
</dbReference>
<organism evidence="1">
    <name type="scientific">marine sediment metagenome</name>
    <dbReference type="NCBI Taxonomy" id="412755"/>
    <lineage>
        <taxon>unclassified sequences</taxon>
        <taxon>metagenomes</taxon>
        <taxon>ecological metagenomes</taxon>
    </lineage>
</organism>
<dbReference type="InterPro" id="IPR036412">
    <property type="entry name" value="HAD-like_sf"/>
</dbReference>
<reference evidence="1" key="1">
    <citation type="journal article" date="2014" name="Front. Microbiol.">
        <title>High frequency of phylogenetically diverse reductive dehalogenase-homologous genes in deep subseafloor sedimentary metagenomes.</title>
        <authorList>
            <person name="Kawai M."/>
            <person name="Futagami T."/>
            <person name="Toyoda A."/>
            <person name="Takaki Y."/>
            <person name="Nishi S."/>
            <person name="Hori S."/>
            <person name="Arai W."/>
            <person name="Tsubouchi T."/>
            <person name="Morono Y."/>
            <person name="Uchiyama I."/>
            <person name="Ito T."/>
            <person name="Fujiyama A."/>
            <person name="Inagaki F."/>
            <person name="Takami H."/>
        </authorList>
    </citation>
    <scope>NUCLEOTIDE SEQUENCE</scope>
    <source>
        <strain evidence="1">Expedition CK06-06</strain>
    </source>
</reference>
<proteinExistence type="predicted"/>
<dbReference type="Pfam" id="PF00702">
    <property type="entry name" value="Hydrolase"/>
    <property type="match status" value="1"/>
</dbReference>
<dbReference type="InterPro" id="IPR052898">
    <property type="entry name" value="ACAD10-like"/>
</dbReference>
<dbReference type="InterPro" id="IPR006439">
    <property type="entry name" value="HAD-SF_hydro_IA"/>
</dbReference>
<dbReference type="EMBL" id="BARS01026945">
    <property type="protein sequence ID" value="GAG06263.1"/>
    <property type="molecule type" value="Genomic_DNA"/>
</dbReference>
<name>X0V166_9ZZZZ</name>
<sequence length="140" mass="16496">EYKSLLSHHYAKKHFERFIHQKKEMFQLATNLKNNGYKIGFLSNTELPMLKYFKEQQYAMFDVTVFSCVEGTVKPERKIYKILLKRLGVEAYEAVLIDDIKEYINAAQDIGMNGILFENLQQVIRELGRFGVKINKKLKK</sequence>
<gene>
    <name evidence="1" type="ORF">S01H1_42375</name>
</gene>
<evidence type="ECO:0000313" key="1">
    <source>
        <dbReference type="EMBL" id="GAG06263.1"/>
    </source>
</evidence>
<dbReference type="PANTHER" id="PTHR47829:SF1">
    <property type="entry name" value="HAD FAMILY PHOSPHATASE"/>
    <property type="match status" value="1"/>
</dbReference>
<protein>
    <submittedName>
        <fullName evidence="1">Uncharacterized protein</fullName>
    </submittedName>
</protein>
<dbReference type="AlphaFoldDB" id="X0V166"/>
<comment type="caution">
    <text evidence="1">The sequence shown here is derived from an EMBL/GenBank/DDBJ whole genome shotgun (WGS) entry which is preliminary data.</text>
</comment>
<dbReference type="Gene3D" id="3.40.50.1000">
    <property type="entry name" value="HAD superfamily/HAD-like"/>
    <property type="match status" value="1"/>
</dbReference>
<dbReference type="NCBIfam" id="TIGR01549">
    <property type="entry name" value="HAD-SF-IA-v1"/>
    <property type="match status" value="1"/>
</dbReference>
<dbReference type="InterPro" id="IPR023214">
    <property type="entry name" value="HAD_sf"/>
</dbReference>
<dbReference type="SUPFAM" id="SSF56784">
    <property type="entry name" value="HAD-like"/>
    <property type="match status" value="1"/>
</dbReference>
<dbReference type="PRINTS" id="PR00413">
    <property type="entry name" value="HADHALOGNASE"/>
</dbReference>
<dbReference type="PANTHER" id="PTHR47829">
    <property type="entry name" value="HYDROLASE, PUTATIVE (AFU_ORTHOLOGUE AFUA_1G12880)-RELATED"/>
    <property type="match status" value="1"/>
</dbReference>
<feature type="non-terminal residue" evidence="1">
    <location>
        <position position="1"/>
    </location>
</feature>